<keyword evidence="6 8" id="KW-1133">Transmembrane helix</keyword>
<sequence length="296" mass="31232">MPFALLAEIFSVIAPLVMLAGSGWVWAKRGKPYQVDQISLLVTNFGTPCLVIHSLLVAEIDRAMIGTMAFATVVAMAVFMAINAVVLRLMSLSVRDYVAGLTFPNAGNAGLSLSLFAYGQPGLALGIIFFAVTSLSNFTVGQTILAGRGNLGAVLRSPMIYAVLIGIAGNLLQVHPPVWIMRSLQVAGGIAIPLMLFTLGVSLATLQVNDLKRGLLLSALRLAVGIAAGFGLSELLALDGVARGVFIIQCAMPVAVVNYIFAVRYNRDPQTMASLVVISTLLSFATLPALLAFVLR</sequence>
<feature type="transmembrane region" description="Helical" evidence="8">
    <location>
        <begin position="64"/>
        <end position="86"/>
    </location>
</feature>
<dbReference type="Gene3D" id="1.20.1530.20">
    <property type="match status" value="1"/>
</dbReference>
<dbReference type="InterPro" id="IPR038770">
    <property type="entry name" value="Na+/solute_symporter_sf"/>
</dbReference>
<gene>
    <name evidence="9" type="ORF">FNB15_09295</name>
</gene>
<evidence type="ECO:0000313" key="10">
    <source>
        <dbReference type="Proteomes" id="UP000317496"/>
    </source>
</evidence>
<dbReference type="PANTHER" id="PTHR36838:SF1">
    <property type="entry name" value="SLR1864 PROTEIN"/>
    <property type="match status" value="1"/>
</dbReference>
<accession>A0A516H102</accession>
<feature type="transmembrane region" description="Helical" evidence="8">
    <location>
        <begin position="218"/>
        <end position="238"/>
    </location>
</feature>
<keyword evidence="4" id="KW-1003">Cell membrane</keyword>
<comment type="similarity">
    <text evidence="2">Belongs to the auxin efflux carrier (TC 2.A.69) family.</text>
</comment>
<keyword evidence="7 8" id="KW-0472">Membrane</keyword>
<organism evidence="9 10">
    <name type="scientific">Ferrovibrio terrae</name>
    <dbReference type="NCBI Taxonomy" id="2594003"/>
    <lineage>
        <taxon>Bacteria</taxon>
        <taxon>Pseudomonadati</taxon>
        <taxon>Pseudomonadota</taxon>
        <taxon>Alphaproteobacteria</taxon>
        <taxon>Rhodospirillales</taxon>
        <taxon>Rhodospirillaceae</taxon>
        <taxon>Ferrovibrio</taxon>
    </lineage>
</organism>
<dbReference type="Pfam" id="PF03547">
    <property type="entry name" value="Mem_trans"/>
    <property type="match status" value="1"/>
</dbReference>
<dbReference type="GO" id="GO:0005886">
    <property type="term" value="C:plasma membrane"/>
    <property type="evidence" value="ECO:0007669"/>
    <property type="project" value="UniProtKB-SubCell"/>
</dbReference>
<name>A0A516H102_9PROT</name>
<feature type="transmembrane region" description="Helical" evidence="8">
    <location>
        <begin position="186"/>
        <end position="206"/>
    </location>
</feature>
<proteinExistence type="inferred from homology"/>
<dbReference type="EMBL" id="CP041636">
    <property type="protein sequence ID" value="QDO97447.1"/>
    <property type="molecule type" value="Genomic_DNA"/>
</dbReference>
<comment type="subcellular location">
    <subcellularLocation>
        <location evidence="1">Cell membrane</location>
        <topology evidence="1">Multi-pass membrane protein</topology>
    </subcellularLocation>
</comment>
<dbReference type="KEGG" id="fer:FNB15_09295"/>
<dbReference type="InterPro" id="IPR004776">
    <property type="entry name" value="Mem_transp_PIN-like"/>
</dbReference>
<keyword evidence="3" id="KW-0813">Transport</keyword>
<evidence type="ECO:0000256" key="7">
    <source>
        <dbReference type="ARBA" id="ARBA00023136"/>
    </source>
</evidence>
<evidence type="ECO:0000256" key="5">
    <source>
        <dbReference type="ARBA" id="ARBA00022692"/>
    </source>
</evidence>
<feature type="transmembrane region" description="Helical" evidence="8">
    <location>
        <begin position="38"/>
        <end position="58"/>
    </location>
</feature>
<dbReference type="RefSeq" id="WP_144068428.1">
    <property type="nucleotide sequence ID" value="NZ_CP041636.1"/>
</dbReference>
<evidence type="ECO:0000256" key="1">
    <source>
        <dbReference type="ARBA" id="ARBA00004651"/>
    </source>
</evidence>
<dbReference type="OrthoDB" id="3238001at2"/>
<feature type="transmembrane region" description="Helical" evidence="8">
    <location>
        <begin position="244"/>
        <end position="263"/>
    </location>
</feature>
<protein>
    <submittedName>
        <fullName evidence="9">AEC family transporter</fullName>
    </submittedName>
</protein>
<evidence type="ECO:0000313" key="9">
    <source>
        <dbReference type="EMBL" id="QDO97447.1"/>
    </source>
</evidence>
<dbReference type="Proteomes" id="UP000317496">
    <property type="component" value="Chromosome"/>
</dbReference>
<dbReference type="AlphaFoldDB" id="A0A516H102"/>
<keyword evidence="5 8" id="KW-0812">Transmembrane</keyword>
<feature type="transmembrane region" description="Helical" evidence="8">
    <location>
        <begin position="6"/>
        <end position="26"/>
    </location>
</feature>
<feature type="transmembrane region" description="Helical" evidence="8">
    <location>
        <begin position="275"/>
        <end position="295"/>
    </location>
</feature>
<dbReference type="GO" id="GO:0055085">
    <property type="term" value="P:transmembrane transport"/>
    <property type="evidence" value="ECO:0007669"/>
    <property type="project" value="InterPro"/>
</dbReference>
<feature type="transmembrane region" description="Helical" evidence="8">
    <location>
        <begin position="159"/>
        <end position="180"/>
    </location>
</feature>
<dbReference type="PANTHER" id="PTHR36838">
    <property type="entry name" value="AUXIN EFFLUX CARRIER FAMILY PROTEIN"/>
    <property type="match status" value="1"/>
</dbReference>
<evidence type="ECO:0000256" key="3">
    <source>
        <dbReference type="ARBA" id="ARBA00022448"/>
    </source>
</evidence>
<evidence type="ECO:0000256" key="6">
    <source>
        <dbReference type="ARBA" id="ARBA00022989"/>
    </source>
</evidence>
<reference evidence="9 10" key="1">
    <citation type="submission" date="2019-07" db="EMBL/GenBank/DDBJ databases">
        <title>Genome sequencing for Ferrovibrio sp. K5.</title>
        <authorList>
            <person name="Park S.-J."/>
        </authorList>
    </citation>
    <scope>NUCLEOTIDE SEQUENCE [LARGE SCALE GENOMIC DNA]</scope>
    <source>
        <strain evidence="9 10">K5</strain>
    </source>
</reference>
<evidence type="ECO:0000256" key="8">
    <source>
        <dbReference type="SAM" id="Phobius"/>
    </source>
</evidence>
<keyword evidence="10" id="KW-1185">Reference proteome</keyword>
<evidence type="ECO:0000256" key="4">
    <source>
        <dbReference type="ARBA" id="ARBA00022475"/>
    </source>
</evidence>
<evidence type="ECO:0000256" key="2">
    <source>
        <dbReference type="ARBA" id="ARBA00010145"/>
    </source>
</evidence>